<evidence type="ECO:0000259" key="1">
    <source>
        <dbReference type="SMART" id="SM00287"/>
    </source>
</evidence>
<sequence>MPDRIARVIFGIVLITVAAWMFPSSNWAATLYAKQDDVKVNAEKSPTSAVIATLALGDAVTVLSEEGRLAKVKTATGKTGWVFKFRLAEEKPSTGGGGLGLSGLTGRNTIAARESRAGGSIRGLKESTEQYAKAKNIKQEDRDAVDRMDAFSIAPDELMQFKKAGNLGEFSGGVQ</sequence>
<gene>
    <name evidence="2" type="ORF">PP769_00930</name>
</gene>
<dbReference type="Gene3D" id="2.30.30.40">
    <property type="entry name" value="SH3 Domains"/>
    <property type="match status" value="1"/>
</dbReference>
<name>A0AA96GB77_9BACT</name>
<feature type="domain" description="SH3b" evidence="1">
    <location>
        <begin position="28"/>
        <end position="91"/>
    </location>
</feature>
<accession>A0AA96GB77</accession>
<dbReference type="KEGG" id="nall:PP769_00930"/>
<dbReference type="InterPro" id="IPR003646">
    <property type="entry name" value="SH3-like_bac-type"/>
</dbReference>
<dbReference type="SMART" id="SM00287">
    <property type="entry name" value="SH3b"/>
    <property type="match status" value="1"/>
</dbReference>
<evidence type="ECO:0000313" key="2">
    <source>
        <dbReference type="EMBL" id="WNM58356.1"/>
    </source>
</evidence>
<evidence type="ECO:0000313" key="3">
    <source>
        <dbReference type="Proteomes" id="UP001302719"/>
    </source>
</evidence>
<reference evidence="2 3" key="1">
    <citation type="submission" date="2023-01" db="EMBL/GenBank/DDBJ databases">
        <title>Cultivation and genomic characterization of new, ubiquitous marine nitrite-oxidizing bacteria from the Nitrospirales.</title>
        <authorList>
            <person name="Mueller A.J."/>
            <person name="Daebeler A."/>
            <person name="Herbold C.W."/>
            <person name="Kirkegaard R.H."/>
            <person name="Daims H."/>
        </authorList>
    </citation>
    <scope>NUCLEOTIDE SEQUENCE [LARGE SCALE GENOMIC DNA]</scope>
    <source>
        <strain evidence="2 3">VA</strain>
    </source>
</reference>
<dbReference type="Proteomes" id="UP001302719">
    <property type="component" value="Chromosome"/>
</dbReference>
<proteinExistence type="predicted"/>
<organism evidence="2 3">
    <name type="scientific">Candidatus Nitrospira allomarina</name>
    <dbReference type="NCBI Taxonomy" id="3020900"/>
    <lineage>
        <taxon>Bacteria</taxon>
        <taxon>Pseudomonadati</taxon>
        <taxon>Nitrospirota</taxon>
        <taxon>Nitrospiria</taxon>
        <taxon>Nitrospirales</taxon>
        <taxon>Nitrospiraceae</taxon>
        <taxon>Nitrospira</taxon>
    </lineage>
</organism>
<keyword evidence="3" id="KW-1185">Reference proteome</keyword>
<protein>
    <submittedName>
        <fullName evidence="2">SH3 domain-containing protein</fullName>
    </submittedName>
</protein>
<dbReference type="Pfam" id="PF08239">
    <property type="entry name" value="SH3_3"/>
    <property type="match status" value="1"/>
</dbReference>
<dbReference type="RefSeq" id="WP_312644078.1">
    <property type="nucleotide sequence ID" value="NZ_CP116967.1"/>
</dbReference>
<dbReference type="AlphaFoldDB" id="A0AA96GB77"/>
<dbReference type="EMBL" id="CP116967">
    <property type="protein sequence ID" value="WNM58356.1"/>
    <property type="molecule type" value="Genomic_DNA"/>
</dbReference>